<feature type="compositionally biased region" description="Polar residues" evidence="1">
    <location>
        <begin position="731"/>
        <end position="767"/>
    </location>
</feature>
<accession>A0AAN6RHW7</accession>
<feature type="compositionally biased region" description="Basic and acidic residues" evidence="1">
    <location>
        <begin position="853"/>
        <end position="881"/>
    </location>
</feature>
<feature type="compositionally biased region" description="Basic and acidic residues" evidence="1">
    <location>
        <begin position="1010"/>
        <end position="1024"/>
    </location>
</feature>
<evidence type="ECO:0000313" key="2">
    <source>
        <dbReference type="EMBL" id="KAK3208684.1"/>
    </source>
</evidence>
<keyword evidence="3" id="KW-1185">Reference proteome</keyword>
<feature type="compositionally biased region" description="Polar residues" evidence="1">
    <location>
        <begin position="466"/>
        <end position="487"/>
    </location>
</feature>
<feature type="compositionally biased region" description="Polar residues" evidence="1">
    <location>
        <begin position="305"/>
        <end position="319"/>
    </location>
</feature>
<dbReference type="EMBL" id="WVTA01000007">
    <property type="protein sequence ID" value="KAK3208684.1"/>
    <property type="molecule type" value="Genomic_DNA"/>
</dbReference>
<feature type="region of interest" description="Disordered" evidence="1">
    <location>
        <begin position="630"/>
        <end position="705"/>
    </location>
</feature>
<comment type="caution">
    <text evidence="2">The sequence shown here is derived from an EMBL/GenBank/DDBJ whole genome shotgun (WGS) entry which is preliminary data.</text>
</comment>
<feature type="region of interest" description="Disordered" evidence="1">
    <location>
        <begin position="376"/>
        <end position="497"/>
    </location>
</feature>
<feature type="compositionally biased region" description="Polar residues" evidence="1">
    <location>
        <begin position="385"/>
        <end position="394"/>
    </location>
</feature>
<evidence type="ECO:0000256" key="1">
    <source>
        <dbReference type="SAM" id="MobiDB-lite"/>
    </source>
</evidence>
<feature type="region of interest" description="Disordered" evidence="1">
    <location>
        <begin position="983"/>
        <end position="1040"/>
    </location>
</feature>
<sequence>MPSLKDLHCTIELPGGTTSRPPRLREFNTTYGDGCVETFVAVPDRPQGFAIRLSSSKFIAPGLAMYVFIDGVYQCNRNRQNLKLRKPLDRKSLVEFVVRQEEERVEGGGMVARDWRFEEMDIAAANEAPETFTDKGLDHLGCIEVIVLRCAGARNAKSADTKPMPMNMDGAGDSPDHFFGLDGGNYSNSPQFDDRPWEVVYMPSAHTTAIPAPTFAHAGPPPPLPSQSLGGGRYYDVSDASTVRPSSRMRALSRSPDLIRYGTGPIPHQSRAPSVHAPAPSIVASRGPNLPFDPQSLDSKLMNMVNQGPSNFHSPSQARPSPVMSFHPPSQARPSPIMVPNAPSSQLPGSWPGQFGGGDSPLVSPIQNMSLRMPPPPPSVALGLQSPQQNTHISWQDDLPKPSQGWDDDKGWESGGEEVEDNASDSWNNSIAQITPEQANEKRSSVWKESGTREQIPDGWDFTPRTRGNSVVAQSTRAGPLSQSSEFLTARSKPTESVWEAQEDVDGWTHIDAGSDMTEAWVMTQSVHPSESVSHIRAPSIATHHTSSSDPLAQTVASKVQSMKDEYIRRFENVPHPRDYGLPEPAWTGPFMENGFSTLGQFLRGLQNKQEGPLKWPGDDVKSKVSVNTHATAPKQPPDVPNIWGTSPPAKSKVSAHSHATAVKQMSTAPPTWDAKPPLWDTKPSKSTVSTKESKPNSGPWGEPTKEASIVFGWLAEHKHPSDNKHPPSKVSKSNTVVSGKPASQASKNSAMIKSTVNKSVPTTVNEASWDVPQKSQDNPAGADSWQADMNGWADAQKPTSPVKETNPWDTDTGSKPQPSNPPPSQHQPQAPATVIGSKSNWDFPPPAPAAKPRSDFEKPASKGDPIVKVRKDDAEKKDIHHQVHLGKSSKYGHAIGRPEYIDSLDKPYAVFRFKYRSHAVLGKLLGHDVVPADPGLLTVSPADQLALGKVVNDPKDVKQQLKNVPKDALIDGLLELQKKLEKTVGEKKDEQGGQGEVGDWKTGRGKGQSGEDGKDGKGEDGKGNEWGGAGQDGVNWAGW</sequence>
<gene>
    <name evidence="2" type="ORF">GRF29_77g1573967</name>
</gene>
<feature type="region of interest" description="Disordered" evidence="1">
    <location>
        <begin position="305"/>
        <end position="333"/>
    </location>
</feature>
<dbReference type="Proteomes" id="UP001280581">
    <property type="component" value="Unassembled WGS sequence"/>
</dbReference>
<organism evidence="2 3">
    <name type="scientific">Pseudopithomyces chartarum</name>
    <dbReference type="NCBI Taxonomy" id="1892770"/>
    <lineage>
        <taxon>Eukaryota</taxon>
        <taxon>Fungi</taxon>
        <taxon>Dikarya</taxon>
        <taxon>Ascomycota</taxon>
        <taxon>Pezizomycotina</taxon>
        <taxon>Dothideomycetes</taxon>
        <taxon>Pleosporomycetidae</taxon>
        <taxon>Pleosporales</taxon>
        <taxon>Massarineae</taxon>
        <taxon>Didymosphaeriaceae</taxon>
        <taxon>Pseudopithomyces</taxon>
    </lineage>
</organism>
<feature type="compositionally biased region" description="Polar residues" evidence="1">
    <location>
        <begin position="424"/>
        <end position="438"/>
    </location>
</feature>
<feature type="compositionally biased region" description="Basic and acidic residues" evidence="1">
    <location>
        <begin position="983"/>
        <end position="992"/>
    </location>
</feature>
<feature type="compositionally biased region" description="Polar residues" evidence="1">
    <location>
        <begin position="798"/>
        <end position="816"/>
    </location>
</feature>
<feature type="compositionally biased region" description="Basic and acidic residues" evidence="1">
    <location>
        <begin position="439"/>
        <end position="456"/>
    </location>
</feature>
<name>A0AAN6RHW7_9PLEO</name>
<proteinExistence type="predicted"/>
<feature type="region of interest" description="Disordered" evidence="1">
    <location>
        <begin position="718"/>
        <end position="881"/>
    </location>
</feature>
<dbReference type="AlphaFoldDB" id="A0AAN6RHW7"/>
<evidence type="ECO:0000313" key="3">
    <source>
        <dbReference type="Proteomes" id="UP001280581"/>
    </source>
</evidence>
<protein>
    <submittedName>
        <fullName evidence="2">Uncharacterized protein</fullName>
    </submittedName>
</protein>
<reference evidence="2 3" key="1">
    <citation type="submission" date="2021-02" db="EMBL/GenBank/DDBJ databases">
        <title>Genome assembly of Pseudopithomyces chartarum.</title>
        <authorList>
            <person name="Jauregui R."/>
            <person name="Singh J."/>
            <person name="Voisey C."/>
        </authorList>
    </citation>
    <scope>NUCLEOTIDE SEQUENCE [LARGE SCALE GENOMIC DNA]</scope>
    <source>
        <strain evidence="2 3">AGR01</strain>
    </source>
</reference>